<dbReference type="InterPro" id="IPR004158">
    <property type="entry name" value="DUF247_pln"/>
</dbReference>
<evidence type="ECO:0000313" key="2">
    <source>
        <dbReference type="EMBL" id="MCL7043765.1"/>
    </source>
</evidence>
<accession>A0AA41VMA8</accession>
<name>A0AA41VMA8_PAPNU</name>
<dbReference type="EMBL" id="JAJJMA010250245">
    <property type="protein sequence ID" value="MCL7043765.1"/>
    <property type="molecule type" value="Genomic_DNA"/>
</dbReference>
<dbReference type="AlphaFoldDB" id="A0AA41VMA8"/>
<protein>
    <submittedName>
        <fullName evidence="2">Uncharacterized protein</fullName>
    </submittedName>
</protein>
<evidence type="ECO:0000256" key="1">
    <source>
        <dbReference type="SAM" id="Phobius"/>
    </source>
</evidence>
<feature type="transmembrane region" description="Helical" evidence="1">
    <location>
        <begin position="396"/>
        <end position="423"/>
    </location>
</feature>
<sequence length="432" mass="49927">MNADQTNKTWSNSLIGELELTEPKREEEHWKKESIFELPTFVKDRNVKAYEPQVVSIGPYHYSKPHLKPMEVHKRRALRHFVKRGGEPIQSYKKGLLKDVHLLRESYARQLDEEWTDDNRFVELMIQDGCFILEFLSAAANYYKENDTYALSDPMFSYYGTIVNYNPVMHDLLLVENQLPYLVLFTLWSIKSSLSENEVNHILSWMMFAPNEGPGLHMLDMYMKGLLRGGKQFEEEIVVKRCASELHHQSGVQFKKVGSYQDIKFDKSTATLQLPSVIINDYNASTLLNLLAYELRVGTGRDMNSYIYLIDSLVDSAKDVRLLQSQGIIVSSMGSDDAVVKVLKDLARDTVVDSSCMSYLAIGEMNKYYEESMNKWRRRFRDWRSKLYLNYFSNPWTVISVAGAAFLLVLTVIQTAYTVLSFYSDHPGGKKR</sequence>
<keyword evidence="1" id="KW-0472">Membrane</keyword>
<dbReference type="Pfam" id="PF03140">
    <property type="entry name" value="DUF247"/>
    <property type="match status" value="1"/>
</dbReference>
<keyword evidence="1" id="KW-0812">Transmembrane</keyword>
<comment type="caution">
    <text evidence="2">The sequence shown here is derived from an EMBL/GenBank/DDBJ whole genome shotgun (WGS) entry which is preliminary data.</text>
</comment>
<organism evidence="2 3">
    <name type="scientific">Papaver nudicaule</name>
    <name type="common">Iceland poppy</name>
    <dbReference type="NCBI Taxonomy" id="74823"/>
    <lineage>
        <taxon>Eukaryota</taxon>
        <taxon>Viridiplantae</taxon>
        <taxon>Streptophyta</taxon>
        <taxon>Embryophyta</taxon>
        <taxon>Tracheophyta</taxon>
        <taxon>Spermatophyta</taxon>
        <taxon>Magnoliopsida</taxon>
        <taxon>Ranunculales</taxon>
        <taxon>Papaveraceae</taxon>
        <taxon>Papaveroideae</taxon>
        <taxon>Papaver</taxon>
    </lineage>
</organism>
<dbReference type="PANTHER" id="PTHR31170">
    <property type="entry name" value="BNAC04G53230D PROTEIN"/>
    <property type="match status" value="1"/>
</dbReference>
<keyword evidence="1" id="KW-1133">Transmembrane helix</keyword>
<dbReference type="Proteomes" id="UP001177140">
    <property type="component" value="Unassembled WGS sequence"/>
</dbReference>
<reference evidence="2" key="1">
    <citation type="submission" date="2022-03" db="EMBL/GenBank/DDBJ databases">
        <title>A functionally conserved STORR gene fusion in Papaver species that diverged 16.8 million years ago.</title>
        <authorList>
            <person name="Catania T."/>
        </authorList>
    </citation>
    <scope>NUCLEOTIDE SEQUENCE</scope>
    <source>
        <strain evidence="2">S-191538</strain>
    </source>
</reference>
<keyword evidence="3" id="KW-1185">Reference proteome</keyword>
<dbReference type="PANTHER" id="PTHR31170:SF18">
    <property type="entry name" value="(WILD MALAYSIAN BANANA) HYPOTHETICAL PROTEIN"/>
    <property type="match status" value="1"/>
</dbReference>
<gene>
    <name evidence="2" type="ORF">MKW94_024049</name>
</gene>
<proteinExistence type="predicted"/>
<evidence type="ECO:0000313" key="3">
    <source>
        <dbReference type="Proteomes" id="UP001177140"/>
    </source>
</evidence>